<dbReference type="Gene3D" id="2.40.50.140">
    <property type="entry name" value="Nucleic acid-binding proteins"/>
    <property type="match status" value="1"/>
</dbReference>
<keyword evidence="2" id="KW-1185">Reference proteome</keyword>
<dbReference type="GO" id="GO:0010521">
    <property type="term" value="F:telomerase inhibitor activity"/>
    <property type="evidence" value="ECO:0007669"/>
    <property type="project" value="TreeGrafter"/>
</dbReference>
<dbReference type="Proteomes" id="UP000243975">
    <property type="component" value="Unassembled WGS sequence"/>
</dbReference>
<gene>
    <name evidence="1" type="ORF">Ccrd_018477</name>
</gene>
<dbReference type="InterPro" id="IPR029146">
    <property type="entry name" value="Ten1_animal_plant"/>
</dbReference>
<evidence type="ECO:0000313" key="1">
    <source>
        <dbReference type="EMBL" id="KVI03228.1"/>
    </source>
</evidence>
<dbReference type="EMBL" id="LEKV01002406">
    <property type="protein sequence ID" value="KVI03228.1"/>
    <property type="molecule type" value="Genomic_DNA"/>
</dbReference>
<proteinExistence type="predicted"/>
<dbReference type="GO" id="GO:1990879">
    <property type="term" value="C:CST complex"/>
    <property type="evidence" value="ECO:0007669"/>
    <property type="project" value="InterPro"/>
</dbReference>
<reference evidence="1 2" key="1">
    <citation type="journal article" date="2016" name="Sci. Rep.">
        <title>The genome sequence of the outbreeding globe artichoke constructed de novo incorporating a phase-aware low-pass sequencing strategy of F1 progeny.</title>
        <authorList>
            <person name="Scaglione D."/>
            <person name="Reyes-Chin-Wo S."/>
            <person name="Acquadro A."/>
            <person name="Froenicke L."/>
            <person name="Portis E."/>
            <person name="Beitel C."/>
            <person name="Tirone M."/>
            <person name="Mauro R."/>
            <person name="Lo Monaco A."/>
            <person name="Mauromicale G."/>
            <person name="Faccioli P."/>
            <person name="Cattivelli L."/>
            <person name="Rieseberg L."/>
            <person name="Michelmore R."/>
            <person name="Lanteri S."/>
        </authorList>
    </citation>
    <scope>NUCLEOTIDE SEQUENCE [LARGE SCALE GENOMIC DNA]</scope>
    <source>
        <strain evidence="1">2C</strain>
    </source>
</reference>
<organism evidence="1 2">
    <name type="scientific">Cynara cardunculus var. scolymus</name>
    <name type="common">Globe artichoke</name>
    <name type="synonym">Cynara scolymus</name>
    <dbReference type="NCBI Taxonomy" id="59895"/>
    <lineage>
        <taxon>Eukaryota</taxon>
        <taxon>Viridiplantae</taxon>
        <taxon>Streptophyta</taxon>
        <taxon>Embryophyta</taxon>
        <taxon>Tracheophyta</taxon>
        <taxon>Spermatophyta</taxon>
        <taxon>Magnoliopsida</taxon>
        <taxon>eudicotyledons</taxon>
        <taxon>Gunneridae</taxon>
        <taxon>Pentapetalae</taxon>
        <taxon>asterids</taxon>
        <taxon>campanulids</taxon>
        <taxon>Asterales</taxon>
        <taxon>Asteraceae</taxon>
        <taxon>Carduoideae</taxon>
        <taxon>Cardueae</taxon>
        <taxon>Carduinae</taxon>
        <taxon>Cynara</taxon>
    </lineage>
</organism>
<accession>A0A118K1R7</accession>
<dbReference type="PANTHER" id="PTHR33905:SF1">
    <property type="entry name" value="CST COMPLEX SUBUNIT TEN1"/>
    <property type="match status" value="1"/>
</dbReference>
<dbReference type="InterPro" id="IPR012340">
    <property type="entry name" value="NA-bd_OB-fold"/>
</dbReference>
<protein>
    <submittedName>
        <fullName evidence="1">Uncharacterized protein</fullName>
    </submittedName>
</protein>
<dbReference type="Gramene" id="KVI03228">
    <property type="protein sequence ID" value="KVI03228"/>
    <property type="gene ID" value="Ccrd_018477"/>
</dbReference>
<dbReference type="AlphaFoldDB" id="A0A118K1R7"/>
<dbReference type="GO" id="GO:0032211">
    <property type="term" value="P:negative regulation of telomere maintenance via telomerase"/>
    <property type="evidence" value="ECO:0007669"/>
    <property type="project" value="TreeGrafter"/>
</dbReference>
<sequence>WLFSSWFIYESCLKTPAYAPSIFPLTTPPDSRAMHRWMKKYSEGLDNYICITKEEKKESYGFLAMRAKGILKVRVGRNVDGIDLDLYPQSLKLLRQFQSDQISHLEQLQ</sequence>
<feature type="non-terminal residue" evidence="1">
    <location>
        <position position="109"/>
    </location>
</feature>
<evidence type="ECO:0000313" key="2">
    <source>
        <dbReference type="Proteomes" id="UP000243975"/>
    </source>
</evidence>
<name>A0A118K1R7_CYNCS</name>
<dbReference type="GO" id="GO:0042162">
    <property type="term" value="F:telomeric DNA binding"/>
    <property type="evidence" value="ECO:0007669"/>
    <property type="project" value="TreeGrafter"/>
</dbReference>
<comment type="caution">
    <text evidence="1">The sequence shown here is derived from an EMBL/GenBank/DDBJ whole genome shotgun (WGS) entry which is preliminary data.</text>
</comment>
<dbReference type="GO" id="GO:0003697">
    <property type="term" value="F:single-stranded DNA binding"/>
    <property type="evidence" value="ECO:0007669"/>
    <property type="project" value="InterPro"/>
</dbReference>
<dbReference type="PANTHER" id="PTHR33905">
    <property type="entry name" value="CST COMPLEX SUBUNIT TEN1"/>
    <property type="match status" value="1"/>
</dbReference>
<dbReference type="Pfam" id="PF15490">
    <property type="entry name" value="Ten1_2"/>
    <property type="match status" value="1"/>
</dbReference>